<comment type="caution">
    <text evidence="8">The sequence shown here is derived from an EMBL/GenBank/DDBJ whole genome shotgun (WGS) entry which is preliminary data.</text>
</comment>
<evidence type="ECO:0000256" key="5">
    <source>
        <dbReference type="ARBA" id="ARBA00023270"/>
    </source>
</evidence>
<dbReference type="PIRSF" id="PIRSF001357">
    <property type="entry name" value="DeoC"/>
    <property type="match status" value="1"/>
</dbReference>
<dbReference type="GO" id="GO:0005737">
    <property type="term" value="C:cytoplasm"/>
    <property type="evidence" value="ECO:0007669"/>
    <property type="project" value="InterPro"/>
</dbReference>
<dbReference type="GO" id="GO:0009264">
    <property type="term" value="P:deoxyribonucleotide catabolic process"/>
    <property type="evidence" value="ECO:0007669"/>
    <property type="project" value="UniProtKB-UniRule"/>
</dbReference>
<organism evidence="8 9">
    <name type="scientific">Pseudovibrio exalbescens</name>
    <dbReference type="NCBI Taxonomy" id="197461"/>
    <lineage>
        <taxon>Bacteria</taxon>
        <taxon>Pseudomonadati</taxon>
        <taxon>Pseudomonadota</taxon>
        <taxon>Alphaproteobacteria</taxon>
        <taxon>Hyphomicrobiales</taxon>
        <taxon>Stappiaceae</taxon>
        <taxon>Pseudovibrio</taxon>
    </lineage>
</organism>
<reference evidence="8 9" key="1">
    <citation type="submission" date="2016-03" db="EMBL/GenBank/DDBJ databases">
        <title>Genome sequence of Nesiotobacter sp. nov., a moderately halophilic alphaproteobacterium isolated from the Yellow Sea, China.</title>
        <authorList>
            <person name="Zhang G."/>
            <person name="Zhang R."/>
        </authorList>
    </citation>
    <scope>NUCLEOTIDE SEQUENCE [LARGE SCALE GENOMIC DNA]</scope>
    <source>
        <strain evidence="8 9">WB1-6</strain>
    </source>
</reference>
<dbReference type="Proteomes" id="UP000185783">
    <property type="component" value="Unassembled WGS sequence"/>
</dbReference>
<evidence type="ECO:0000256" key="7">
    <source>
        <dbReference type="NCBIfam" id="TIGR00126"/>
    </source>
</evidence>
<dbReference type="AlphaFoldDB" id="A0A1U7JHI7"/>
<dbReference type="GO" id="GO:0004139">
    <property type="term" value="F:deoxyribose-phosphate aldolase activity"/>
    <property type="evidence" value="ECO:0007669"/>
    <property type="project" value="UniProtKB-UniRule"/>
</dbReference>
<dbReference type="InterPro" id="IPR013785">
    <property type="entry name" value="Aldolase_TIM"/>
</dbReference>
<comment type="catalytic activity">
    <reaction evidence="6">
        <text>2-deoxy-D-ribose 5-phosphate = D-glyceraldehyde 3-phosphate + acetaldehyde</text>
        <dbReference type="Rhea" id="RHEA:12821"/>
        <dbReference type="ChEBI" id="CHEBI:15343"/>
        <dbReference type="ChEBI" id="CHEBI:59776"/>
        <dbReference type="ChEBI" id="CHEBI:62877"/>
        <dbReference type="EC" id="4.1.2.4"/>
    </reaction>
</comment>
<dbReference type="PANTHER" id="PTHR10889">
    <property type="entry name" value="DEOXYRIBOSE-PHOSPHATE ALDOLASE"/>
    <property type="match status" value="1"/>
</dbReference>
<accession>A0A1U7JHI7</accession>
<sequence length="259" mass="27884">MSEMTMKQAAERALGLIDLTNLNDDCTPADIETLAARSSTPHGHVAAICIYPRFIKQAVGLLKDSPVRIATVVNFPEGGEDTRDVVRQTEAALADGADEIDLVMPYRAFMDGRRGFAETQIAEVRKVIAEPAQLKVILETGELKDPRLIHLASETAIAQGADFIKTSTGKVAENATLEAAEIMLNVIRETGIENHRPVGFKPAGGIRTVAESQAYLALADKLMGQNWISSATFRFGASGLLDAVLAEIEGRSNVSTESY</sequence>
<comment type="similarity">
    <text evidence="2">Belongs to the DeoC/FbaB aldolase family. DeoC type 2 subfamily.</text>
</comment>
<evidence type="ECO:0000313" key="8">
    <source>
        <dbReference type="EMBL" id="OKL44210.1"/>
    </source>
</evidence>
<evidence type="ECO:0000256" key="3">
    <source>
        <dbReference type="ARBA" id="ARBA00012515"/>
    </source>
</evidence>
<dbReference type="Pfam" id="PF01791">
    <property type="entry name" value="DeoC"/>
    <property type="match status" value="1"/>
</dbReference>
<proteinExistence type="inferred from homology"/>
<evidence type="ECO:0000256" key="4">
    <source>
        <dbReference type="ARBA" id="ARBA00023239"/>
    </source>
</evidence>
<comment type="pathway">
    <text evidence="1">Carbohydrate degradation; 2-deoxy-D-ribose 1-phosphate degradation; D-glyceraldehyde 3-phosphate and acetaldehyde from 2-deoxy-alpha-D-ribose 1-phosphate: step 2/2.</text>
</comment>
<evidence type="ECO:0000256" key="2">
    <source>
        <dbReference type="ARBA" id="ARBA00009473"/>
    </source>
</evidence>
<protein>
    <recommendedName>
        <fullName evidence="3 7">Deoxyribose-phosphate aldolase</fullName>
        <ecNumber evidence="3 7">4.1.2.4</ecNumber>
    </recommendedName>
</protein>
<gene>
    <name evidence="8" type="ORF">A3843_07245</name>
</gene>
<keyword evidence="9" id="KW-1185">Reference proteome</keyword>
<dbReference type="STRING" id="197461.A3843_07245"/>
<dbReference type="SUPFAM" id="SSF51569">
    <property type="entry name" value="Aldolase"/>
    <property type="match status" value="1"/>
</dbReference>
<dbReference type="EMBL" id="LVVZ01000014">
    <property type="protein sequence ID" value="OKL44210.1"/>
    <property type="molecule type" value="Genomic_DNA"/>
</dbReference>
<dbReference type="PANTHER" id="PTHR10889:SF3">
    <property type="entry name" value="DEOXYRIBOSE-PHOSPHATE ALDOLASE"/>
    <property type="match status" value="1"/>
</dbReference>
<evidence type="ECO:0000256" key="1">
    <source>
        <dbReference type="ARBA" id="ARBA00004816"/>
    </source>
</evidence>
<dbReference type="SMART" id="SM01133">
    <property type="entry name" value="DeoC"/>
    <property type="match status" value="1"/>
</dbReference>
<dbReference type="NCBIfam" id="TIGR00126">
    <property type="entry name" value="deoC"/>
    <property type="match status" value="1"/>
</dbReference>
<dbReference type="RefSeq" id="WP_028481809.1">
    <property type="nucleotide sequence ID" value="NZ_LVVZ01000014.1"/>
</dbReference>
<dbReference type="GO" id="GO:0016052">
    <property type="term" value="P:carbohydrate catabolic process"/>
    <property type="evidence" value="ECO:0007669"/>
    <property type="project" value="TreeGrafter"/>
</dbReference>
<dbReference type="Gene3D" id="3.20.20.70">
    <property type="entry name" value="Aldolase class I"/>
    <property type="match status" value="1"/>
</dbReference>
<dbReference type="InterPro" id="IPR011343">
    <property type="entry name" value="DeoC"/>
</dbReference>
<keyword evidence="5" id="KW-0704">Schiff base</keyword>
<name>A0A1U7JHI7_9HYPH</name>
<keyword evidence="4" id="KW-0456">Lyase</keyword>
<dbReference type="CDD" id="cd00959">
    <property type="entry name" value="DeoC"/>
    <property type="match status" value="1"/>
</dbReference>
<dbReference type="InterPro" id="IPR002915">
    <property type="entry name" value="DeoC/FbaB/LacD_aldolase"/>
</dbReference>
<evidence type="ECO:0000256" key="6">
    <source>
        <dbReference type="ARBA" id="ARBA00048791"/>
    </source>
</evidence>
<evidence type="ECO:0000313" key="9">
    <source>
        <dbReference type="Proteomes" id="UP000185783"/>
    </source>
</evidence>
<dbReference type="EC" id="4.1.2.4" evidence="3 7"/>